<dbReference type="Proteomes" id="UP000177328">
    <property type="component" value="Unassembled WGS sequence"/>
</dbReference>
<proteinExistence type="predicted"/>
<dbReference type="EMBL" id="MFDD01000002">
    <property type="protein sequence ID" value="OGE41107.1"/>
    <property type="molecule type" value="Genomic_DNA"/>
</dbReference>
<accession>A0A1F5KJJ6</accession>
<reference evidence="2 3" key="1">
    <citation type="journal article" date="2016" name="Nat. Commun.">
        <title>Thousands of microbial genomes shed light on interconnected biogeochemical processes in an aquifer system.</title>
        <authorList>
            <person name="Anantharaman K."/>
            <person name="Brown C.T."/>
            <person name="Hug L.A."/>
            <person name="Sharon I."/>
            <person name="Castelle C.J."/>
            <person name="Probst A.J."/>
            <person name="Thomas B.C."/>
            <person name="Singh A."/>
            <person name="Wilkins M.J."/>
            <person name="Karaoz U."/>
            <person name="Brodie E.L."/>
            <person name="Williams K.H."/>
            <person name="Hubbard S.S."/>
            <person name="Banfield J.F."/>
        </authorList>
    </citation>
    <scope>NUCLEOTIDE SEQUENCE [LARGE SCALE GENOMIC DNA]</scope>
</reference>
<comment type="caution">
    <text evidence="2">The sequence shown here is derived from an EMBL/GenBank/DDBJ whole genome shotgun (WGS) entry which is preliminary data.</text>
</comment>
<protein>
    <submittedName>
        <fullName evidence="2">Uncharacterized protein</fullName>
    </submittedName>
</protein>
<dbReference type="AlphaFoldDB" id="A0A1F5KJJ6"/>
<evidence type="ECO:0000256" key="1">
    <source>
        <dbReference type="SAM" id="Coils"/>
    </source>
</evidence>
<organism evidence="2 3">
    <name type="scientific">Candidatus Daviesbacteria bacterium RIFCSPHIGHO2_02_FULL_43_12</name>
    <dbReference type="NCBI Taxonomy" id="1797776"/>
    <lineage>
        <taxon>Bacteria</taxon>
        <taxon>Candidatus Daviesiibacteriota</taxon>
    </lineage>
</organism>
<evidence type="ECO:0000313" key="3">
    <source>
        <dbReference type="Proteomes" id="UP000177328"/>
    </source>
</evidence>
<feature type="coiled-coil region" evidence="1">
    <location>
        <begin position="95"/>
        <end position="122"/>
    </location>
</feature>
<keyword evidence="1" id="KW-0175">Coiled coil</keyword>
<gene>
    <name evidence="2" type="ORF">A3D25_01035</name>
</gene>
<name>A0A1F5KJJ6_9BACT</name>
<evidence type="ECO:0000313" key="2">
    <source>
        <dbReference type="EMBL" id="OGE41107.1"/>
    </source>
</evidence>
<sequence length="156" mass="17144">MDSENSPVVDAEIINDEALNKASAGGAQVLINMEGLIKSHVSSIDKLQDEAKKHKGMLDDIFANDPTYQAHDKAAKEASKVRATTRAQILKQPQAGELASKIKALKSEVKELQIALSDYLQEYNRMSGVNEIEGEDGEVREIVYDAKLVKKSSIFK</sequence>